<dbReference type="InterPro" id="IPR050155">
    <property type="entry name" value="HAD-like_hydrolase_sf"/>
</dbReference>
<keyword evidence="2" id="KW-1185">Reference proteome</keyword>
<dbReference type="NCBIfam" id="TIGR01549">
    <property type="entry name" value="HAD-SF-IA-v1"/>
    <property type="match status" value="1"/>
</dbReference>
<dbReference type="PANTHER" id="PTHR43434:SF1">
    <property type="entry name" value="PHOSPHOGLYCOLATE PHOSPHATASE"/>
    <property type="match status" value="1"/>
</dbReference>
<dbReference type="GO" id="GO:0016787">
    <property type="term" value="F:hydrolase activity"/>
    <property type="evidence" value="ECO:0007669"/>
    <property type="project" value="UniProtKB-KW"/>
</dbReference>
<dbReference type="SFLD" id="SFLDS00003">
    <property type="entry name" value="Haloacid_Dehalogenase"/>
    <property type="match status" value="1"/>
</dbReference>
<dbReference type="SUPFAM" id="SSF56784">
    <property type="entry name" value="HAD-like"/>
    <property type="match status" value="1"/>
</dbReference>
<organism evidence="1 2">
    <name type="scientific">Thermanaerothrix solaris</name>
    <dbReference type="NCBI Taxonomy" id="3058434"/>
    <lineage>
        <taxon>Bacteria</taxon>
        <taxon>Bacillati</taxon>
        <taxon>Chloroflexota</taxon>
        <taxon>Anaerolineae</taxon>
        <taxon>Anaerolineales</taxon>
        <taxon>Anaerolineaceae</taxon>
        <taxon>Thermanaerothrix</taxon>
    </lineage>
</organism>
<dbReference type="EMBL" id="JAUHMF010000002">
    <property type="protein sequence ID" value="MDT8899347.1"/>
    <property type="molecule type" value="Genomic_DNA"/>
</dbReference>
<proteinExistence type="predicted"/>
<dbReference type="InterPro" id="IPR036412">
    <property type="entry name" value="HAD-like_sf"/>
</dbReference>
<dbReference type="InterPro" id="IPR041492">
    <property type="entry name" value="HAD_2"/>
</dbReference>
<dbReference type="PANTHER" id="PTHR43434">
    <property type="entry name" value="PHOSPHOGLYCOLATE PHOSPHATASE"/>
    <property type="match status" value="1"/>
</dbReference>
<reference evidence="1 2" key="1">
    <citation type="submission" date="2023-07" db="EMBL/GenBank/DDBJ databases">
        <title>Novel species of Thermanaerothrix with wide hydrolytic capabilities.</title>
        <authorList>
            <person name="Zayulina K.S."/>
            <person name="Podosokorskaya O.A."/>
            <person name="Elcheninov A.G."/>
        </authorList>
    </citation>
    <scope>NUCLEOTIDE SEQUENCE [LARGE SCALE GENOMIC DNA]</scope>
    <source>
        <strain evidence="1 2">4228-RoL</strain>
    </source>
</reference>
<protein>
    <submittedName>
        <fullName evidence="1">HAD family hydrolase</fullName>
        <ecNumber evidence="1">3.-.-.-</ecNumber>
    </submittedName>
</protein>
<comment type="caution">
    <text evidence="1">The sequence shown here is derived from an EMBL/GenBank/DDBJ whole genome shotgun (WGS) entry which is preliminary data.</text>
</comment>
<dbReference type="InterPro" id="IPR023198">
    <property type="entry name" value="PGP-like_dom2"/>
</dbReference>
<dbReference type="InterPro" id="IPR023214">
    <property type="entry name" value="HAD_sf"/>
</dbReference>
<dbReference type="SFLD" id="SFLDG01135">
    <property type="entry name" value="C1.5.6:_HAD__Beta-PGM__Phospha"/>
    <property type="match status" value="1"/>
</dbReference>
<keyword evidence="1" id="KW-0378">Hydrolase</keyword>
<gene>
    <name evidence="1" type="ORF">QYE77_13860</name>
</gene>
<dbReference type="Pfam" id="PF13419">
    <property type="entry name" value="HAD_2"/>
    <property type="match status" value="1"/>
</dbReference>
<dbReference type="SFLD" id="SFLDG01129">
    <property type="entry name" value="C1.5:_HAD__Beta-PGM__Phosphata"/>
    <property type="match status" value="1"/>
</dbReference>
<dbReference type="InterPro" id="IPR006439">
    <property type="entry name" value="HAD-SF_hydro_IA"/>
</dbReference>
<dbReference type="RefSeq" id="WP_315626038.1">
    <property type="nucleotide sequence ID" value="NZ_JAUHMF010000002.1"/>
</dbReference>
<dbReference type="Proteomes" id="UP001254165">
    <property type="component" value="Unassembled WGS sequence"/>
</dbReference>
<evidence type="ECO:0000313" key="2">
    <source>
        <dbReference type="Proteomes" id="UP001254165"/>
    </source>
</evidence>
<accession>A0ABU3NR85</accession>
<name>A0ABU3NR85_9CHLR</name>
<dbReference type="NCBIfam" id="TIGR01509">
    <property type="entry name" value="HAD-SF-IA-v3"/>
    <property type="match status" value="1"/>
</dbReference>
<evidence type="ECO:0000313" key="1">
    <source>
        <dbReference type="EMBL" id="MDT8899347.1"/>
    </source>
</evidence>
<sequence length="230" mass="25905">MPLGVSRIRAICFDLDGTLSDTDDEWVRGLETVLKPFLLFFPARHLHRLARWLVMSSETPGNWIFALLDRLDLDRPIQWLNQRLRGKQRLIRHRFKLIPGIPVLLHALTHHYSLAIVSSRDEVTTQSFLEQHHLSHFFRVVVTAQTTRHTKPFPDPILWAAAAMEVDPHACLMVGDTPPDIHAAKAAGAQAVGVLCGFGTERELHRAGADLILPSPVHLINLLPPSQHLP</sequence>
<dbReference type="Gene3D" id="1.10.150.240">
    <property type="entry name" value="Putative phosphatase, domain 2"/>
    <property type="match status" value="1"/>
</dbReference>
<dbReference type="EC" id="3.-.-.-" evidence="1"/>
<dbReference type="Gene3D" id="3.40.50.1000">
    <property type="entry name" value="HAD superfamily/HAD-like"/>
    <property type="match status" value="1"/>
</dbReference>